<name>A8ZKF2_ACAM1</name>
<evidence type="ECO:0000313" key="2">
    <source>
        <dbReference type="Proteomes" id="UP000000268"/>
    </source>
</evidence>
<geneLocation type="plasmid" evidence="1 2">
    <name>pREB1</name>
</geneLocation>
<evidence type="ECO:0000313" key="1">
    <source>
        <dbReference type="EMBL" id="ABW31652.1"/>
    </source>
</evidence>
<keyword evidence="1" id="KW-0614">Plasmid</keyword>
<reference evidence="1 2" key="1">
    <citation type="journal article" date="2008" name="Proc. Natl. Acad. Sci. U.S.A.">
        <title>Niche adaptation and genome expansion in the chlorophyll d-producing cyanobacterium Acaryochloris marina.</title>
        <authorList>
            <person name="Swingley W.D."/>
            <person name="Chen M."/>
            <person name="Cheung P.C."/>
            <person name="Conrad A.L."/>
            <person name="Dejesa L.C."/>
            <person name="Hao J."/>
            <person name="Honchak B.M."/>
            <person name="Karbach L.E."/>
            <person name="Kurdoglu A."/>
            <person name="Lahiri S."/>
            <person name="Mastrian S.D."/>
            <person name="Miyashita H."/>
            <person name="Page L."/>
            <person name="Ramakrishna P."/>
            <person name="Satoh S."/>
            <person name="Sattley W.M."/>
            <person name="Shimada Y."/>
            <person name="Taylor H.L."/>
            <person name="Tomo T."/>
            <person name="Tsuchiya T."/>
            <person name="Wang Z.T."/>
            <person name="Raymond J."/>
            <person name="Mimuro M."/>
            <person name="Blankenship R.E."/>
            <person name="Touchman J.W."/>
        </authorList>
    </citation>
    <scope>NUCLEOTIDE SEQUENCE [LARGE SCALE GENOMIC DNA]</scope>
    <source>
        <strain evidence="2">MBIC 11017</strain>
        <plasmid evidence="2">Plasmid pREB1</plasmid>
    </source>
</reference>
<keyword evidence="2" id="KW-1185">Reference proteome</keyword>
<dbReference type="AlphaFoldDB" id="A8ZKF2"/>
<dbReference type="Proteomes" id="UP000000268">
    <property type="component" value="Plasmid pREB1"/>
</dbReference>
<sequence>MRLLFLDCFNEVVVRQDRGNSSTTINSTQKMGYRVSITINNNFDLNQ</sequence>
<accession>A8ZKF2</accession>
<dbReference type="EMBL" id="CP000838">
    <property type="protein sequence ID" value="ABW31652.1"/>
    <property type="molecule type" value="Genomic_DNA"/>
</dbReference>
<dbReference type="HOGENOM" id="CLU_3163362_0_0_3"/>
<gene>
    <name evidence="1" type="ordered locus">AM1_A0145</name>
</gene>
<protein>
    <submittedName>
        <fullName evidence="1">Uncharacterized protein</fullName>
    </submittedName>
</protein>
<dbReference type="KEGG" id="amr:AM1_A0145"/>
<organism evidence="1 2">
    <name type="scientific">Acaryochloris marina (strain MBIC 11017)</name>
    <dbReference type="NCBI Taxonomy" id="329726"/>
    <lineage>
        <taxon>Bacteria</taxon>
        <taxon>Bacillati</taxon>
        <taxon>Cyanobacteriota</taxon>
        <taxon>Cyanophyceae</taxon>
        <taxon>Acaryochloridales</taxon>
        <taxon>Acaryochloridaceae</taxon>
        <taxon>Acaryochloris</taxon>
    </lineage>
</organism>
<proteinExistence type="predicted"/>